<organism evidence="4 5">
    <name type="scientific">Hydnum rufescens UP504</name>
    <dbReference type="NCBI Taxonomy" id="1448309"/>
    <lineage>
        <taxon>Eukaryota</taxon>
        <taxon>Fungi</taxon>
        <taxon>Dikarya</taxon>
        <taxon>Basidiomycota</taxon>
        <taxon>Agaricomycotina</taxon>
        <taxon>Agaricomycetes</taxon>
        <taxon>Cantharellales</taxon>
        <taxon>Hydnaceae</taxon>
        <taxon>Hydnum</taxon>
    </lineage>
</organism>
<dbReference type="Pfam" id="PF17832">
    <property type="entry name" value="Pre-PUA"/>
    <property type="match status" value="1"/>
</dbReference>
<dbReference type="Proteomes" id="UP000886523">
    <property type="component" value="Unassembled WGS sequence"/>
</dbReference>
<comment type="caution">
    <text evidence="4">The sequence shown here is derived from an EMBL/GenBank/DDBJ whole genome shotgun (WGS) entry which is preliminary data.</text>
</comment>
<dbReference type="GO" id="GO:0001731">
    <property type="term" value="P:formation of translation preinitiation complex"/>
    <property type="evidence" value="ECO:0007669"/>
    <property type="project" value="InterPro"/>
</dbReference>
<feature type="domain" description="DM2" evidence="3">
    <location>
        <begin position="367"/>
        <end position="453"/>
    </location>
</feature>
<keyword evidence="5" id="KW-1185">Reference proteome</keyword>
<protein>
    <recommendedName>
        <fullName evidence="3">DM2 domain-containing protein</fullName>
    </recommendedName>
</protein>
<dbReference type="GO" id="GO:0003743">
    <property type="term" value="F:translation initiation factor activity"/>
    <property type="evidence" value="ECO:0007669"/>
    <property type="project" value="InterPro"/>
</dbReference>
<dbReference type="OrthoDB" id="199771at2759"/>
<gene>
    <name evidence="4" type="ORF">BS47DRAFT_1464083</name>
</gene>
<keyword evidence="2" id="KW-0963">Cytoplasm</keyword>
<dbReference type="Pfam" id="PF25304">
    <property type="entry name" value="WHD_eIF2D"/>
    <property type="match status" value="1"/>
</dbReference>
<evidence type="ECO:0000256" key="2">
    <source>
        <dbReference type="ARBA" id="ARBA00022490"/>
    </source>
</evidence>
<dbReference type="SUPFAM" id="SSF88697">
    <property type="entry name" value="PUA domain-like"/>
    <property type="match status" value="1"/>
</dbReference>
<evidence type="ECO:0000313" key="5">
    <source>
        <dbReference type="Proteomes" id="UP000886523"/>
    </source>
</evidence>
<dbReference type="PROSITE" id="PS50890">
    <property type="entry name" value="PUA"/>
    <property type="match status" value="1"/>
</dbReference>
<evidence type="ECO:0000256" key="1">
    <source>
        <dbReference type="ARBA" id="ARBA00010359"/>
    </source>
</evidence>
<dbReference type="InterPro" id="IPR057429">
    <property type="entry name" value="WH_eIF2D"/>
</dbReference>
<dbReference type="GO" id="GO:0003723">
    <property type="term" value="F:RNA binding"/>
    <property type="evidence" value="ECO:0007669"/>
    <property type="project" value="InterPro"/>
</dbReference>
<dbReference type="SUPFAM" id="SSF47592">
    <property type="entry name" value="SWIB/MDM2 domain"/>
    <property type="match status" value="1"/>
</dbReference>
<comment type="similarity">
    <text evidence="1">Belongs to the eIF2D family.</text>
</comment>
<dbReference type="EMBL" id="MU128986">
    <property type="protein sequence ID" value="KAF9512452.1"/>
    <property type="molecule type" value="Genomic_DNA"/>
</dbReference>
<dbReference type="InterPro" id="IPR036885">
    <property type="entry name" value="SWIB_MDM2_dom_sf"/>
</dbReference>
<evidence type="ECO:0000259" key="3">
    <source>
        <dbReference type="PROSITE" id="PS51925"/>
    </source>
</evidence>
<dbReference type="Pfam" id="PF26292">
    <property type="entry name" value="PUA_elF2D"/>
    <property type="match status" value="1"/>
</dbReference>
<dbReference type="InterPro" id="IPR001950">
    <property type="entry name" value="SUI1"/>
</dbReference>
<dbReference type="InterPro" id="IPR003121">
    <property type="entry name" value="SWIB_MDM2_domain"/>
</dbReference>
<dbReference type="PANTHER" id="PTHR12217">
    <property type="entry name" value="EUKARYOTIC TRANSLATION INITIATION FACTOR 2D"/>
    <property type="match status" value="1"/>
</dbReference>
<dbReference type="InterPro" id="IPR058886">
    <property type="entry name" value="SWIB_eIF2D"/>
</dbReference>
<dbReference type="InterPro" id="IPR015947">
    <property type="entry name" value="PUA-like_sf"/>
</dbReference>
<dbReference type="InterPro" id="IPR036877">
    <property type="entry name" value="SUI1_dom_sf"/>
</dbReference>
<dbReference type="InterPro" id="IPR048248">
    <property type="entry name" value="PUA_eIF2d-like"/>
</dbReference>
<dbReference type="InterPro" id="IPR039757">
    <property type="entry name" value="EIF2D"/>
</dbReference>
<proteinExistence type="inferred from homology"/>
<dbReference type="InterPro" id="IPR041366">
    <property type="entry name" value="Pre-PUA"/>
</dbReference>
<sequence length="527" mass="58585">MFKKAFQEKSSAPLRTSDRRKLRTSVVAQVFSANVEPNVPDAQREGLIPEGLKIAKFITHLNEHGVSLNILYLSADGDPLWFTLDHNGALMIPTMYTLWKLEILPIITTPPTAIQKVLGGADLMIPGVIESFQDGSLPLIPENGLVAVAEANSLIPLAVGRMALPSPDIKRDGKGRAVRILHTWKDTLWEIGSKPEPPDSIPTLRLTSPTFPVEPSPGSVDKGAAPVESESIPMPSLKADAILRKALIQAITKIIKLSSSTFPMSSSTFYSAHILPSRPASSEKGPSSSELVKRSSYKKVSKFLQAVEKEGLLKLKDFKGDLNILSVNATHQDVIMHRSFKTVGDVETMESRSREAELPVQHMTIVELYKPHTQSLAFFQQLDNTVLKDLYTVPELRTIIDSYVNTHSLVHPREPAFITLDNTLRDLLLEKNEELDFLKREELTPRLRNVMQPWYSISVNDKEPVIKKGELKPIAVICKIRQGRKVSTFITGFEPFSISSEFLCEELRKLCASATSGTSLQLMHWGQ</sequence>
<dbReference type="SUPFAM" id="SSF55159">
    <property type="entry name" value="eIF1-like"/>
    <property type="match status" value="1"/>
</dbReference>
<dbReference type="Pfam" id="PF01253">
    <property type="entry name" value="SUI1"/>
    <property type="match status" value="1"/>
</dbReference>
<dbReference type="Pfam" id="PF26291">
    <property type="entry name" value="SWIB_eIF2D"/>
    <property type="match status" value="1"/>
</dbReference>
<dbReference type="InterPro" id="IPR004521">
    <property type="entry name" value="Uncharacterised_CHP00451"/>
</dbReference>
<dbReference type="Gene3D" id="3.10.400.20">
    <property type="match status" value="1"/>
</dbReference>
<dbReference type="CDD" id="cd21156">
    <property type="entry name" value="PUA_eIF2d-like"/>
    <property type="match status" value="1"/>
</dbReference>
<dbReference type="AlphaFoldDB" id="A0A9P6DSS1"/>
<reference evidence="4" key="1">
    <citation type="journal article" date="2020" name="Nat. Commun.">
        <title>Large-scale genome sequencing of mycorrhizal fungi provides insights into the early evolution of symbiotic traits.</title>
        <authorList>
            <person name="Miyauchi S."/>
            <person name="Kiss E."/>
            <person name="Kuo A."/>
            <person name="Drula E."/>
            <person name="Kohler A."/>
            <person name="Sanchez-Garcia M."/>
            <person name="Morin E."/>
            <person name="Andreopoulos B."/>
            <person name="Barry K.W."/>
            <person name="Bonito G."/>
            <person name="Buee M."/>
            <person name="Carver A."/>
            <person name="Chen C."/>
            <person name="Cichocki N."/>
            <person name="Clum A."/>
            <person name="Culley D."/>
            <person name="Crous P.W."/>
            <person name="Fauchery L."/>
            <person name="Girlanda M."/>
            <person name="Hayes R.D."/>
            <person name="Keri Z."/>
            <person name="LaButti K."/>
            <person name="Lipzen A."/>
            <person name="Lombard V."/>
            <person name="Magnuson J."/>
            <person name="Maillard F."/>
            <person name="Murat C."/>
            <person name="Nolan M."/>
            <person name="Ohm R.A."/>
            <person name="Pangilinan J."/>
            <person name="Pereira M.F."/>
            <person name="Perotto S."/>
            <person name="Peter M."/>
            <person name="Pfister S."/>
            <person name="Riley R."/>
            <person name="Sitrit Y."/>
            <person name="Stielow J.B."/>
            <person name="Szollosi G."/>
            <person name="Zifcakova L."/>
            <person name="Stursova M."/>
            <person name="Spatafora J.W."/>
            <person name="Tedersoo L."/>
            <person name="Vaario L.M."/>
            <person name="Yamada A."/>
            <person name="Yan M."/>
            <person name="Wang P."/>
            <person name="Xu J."/>
            <person name="Bruns T."/>
            <person name="Baldrian P."/>
            <person name="Vilgalys R."/>
            <person name="Dunand C."/>
            <person name="Henrissat B."/>
            <person name="Grigoriev I.V."/>
            <person name="Hibbett D."/>
            <person name="Nagy L.G."/>
            <person name="Martin F.M."/>
        </authorList>
    </citation>
    <scope>NUCLEOTIDE SEQUENCE</scope>
    <source>
        <strain evidence="4">UP504</strain>
    </source>
</reference>
<name>A0A9P6DSS1_9AGAM</name>
<dbReference type="PROSITE" id="PS51925">
    <property type="entry name" value="SWIB_MDM2"/>
    <property type="match status" value="1"/>
</dbReference>
<accession>A0A9P6DSS1</accession>
<dbReference type="NCBIfam" id="TIGR00451">
    <property type="entry name" value="unchar_dom_2"/>
    <property type="match status" value="1"/>
</dbReference>
<dbReference type="PANTHER" id="PTHR12217:SF4">
    <property type="entry name" value="EUKARYOTIC TRANSLATION INITIATION FACTOR 2D"/>
    <property type="match status" value="1"/>
</dbReference>
<evidence type="ECO:0000313" key="4">
    <source>
        <dbReference type="EMBL" id="KAF9512452.1"/>
    </source>
</evidence>